<gene>
    <name evidence="4 5" type="primary">LOC113218466</name>
</gene>
<dbReference type="Pfam" id="PF00010">
    <property type="entry name" value="HLH"/>
    <property type="match status" value="1"/>
</dbReference>
<organism evidence="3 5">
    <name type="scientific">Frankliniella occidentalis</name>
    <name type="common">Western flower thrips</name>
    <name type="synonym">Euthrips occidentalis</name>
    <dbReference type="NCBI Taxonomy" id="133901"/>
    <lineage>
        <taxon>Eukaryota</taxon>
        <taxon>Metazoa</taxon>
        <taxon>Ecdysozoa</taxon>
        <taxon>Arthropoda</taxon>
        <taxon>Hexapoda</taxon>
        <taxon>Insecta</taxon>
        <taxon>Pterygota</taxon>
        <taxon>Neoptera</taxon>
        <taxon>Paraneoptera</taxon>
        <taxon>Thysanoptera</taxon>
        <taxon>Terebrantia</taxon>
        <taxon>Thripoidea</taxon>
        <taxon>Thripidae</taxon>
        <taxon>Frankliniella</taxon>
    </lineage>
</organism>
<dbReference type="InterPro" id="IPR036638">
    <property type="entry name" value="HLH_DNA-bd_sf"/>
</dbReference>
<evidence type="ECO:0000313" key="4">
    <source>
        <dbReference type="RefSeq" id="XP_052129119.1"/>
    </source>
</evidence>
<feature type="compositionally biased region" description="Polar residues" evidence="1">
    <location>
        <begin position="385"/>
        <end position="397"/>
    </location>
</feature>
<feature type="compositionally biased region" description="Low complexity" evidence="1">
    <location>
        <begin position="61"/>
        <end position="89"/>
    </location>
</feature>
<protein>
    <submittedName>
        <fullName evidence="4 5">Neurogenic differentiation factor 2-like isoform X1</fullName>
    </submittedName>
</protein>
<evidence type="ECO:0000259" key="2">
    <source>
        <dbReference type="PROSITE" id="PS50888"/>
    </source>
</evidence>
<name>A0A9C6XS82_FRAOC</name>
<dbReference type="GO" id="GO:0061564">
    <property type="term" value="P:axon development"/>
    <property type="evidence" value="ECO:0007669"/>
    <property type="project" value="TreeGrafter"/>
</dbReference>
<feature type="compositionally biased region" description="Gly residues" evidence="1">
    <location>
        <begin position="90"/>
        <end position="99"/>
    </location>
</feature>
<dbReference type="SMART" id="SM00353">
    <property type="entry name" value="HLH"/>
    <property type="match status" value="1"/>
</dbReference>
<evidence type="ECO:0000256" key="1">
    <source>
        <dbReference type="SAM" id="MobiDB-lite"/>
    </source>
</evidence>
<dbReference type="GO" id="GO:0046983">
    <property type="term" value="F:protein dimerization activity"/>
    <property type="evidence" value="ECO:0007669"/>
    <property type="project" value="InterPro"/>
</dbReference>
<dbReference type="CDD" id="cd19712">
    <property type="entry name" value="bHLH_TS_dimmed_like"/>
    <property type="match status" value="1"/>
</dbReference>
<dbReference type="RefSeq" id="XP_052129120.1">
    <property type="nucleotide sequence ID" value="XM_052273160.1"/>
</dbReference>
<dbReference type="Proteomes" id="UP000504606">
    <property type="component" value="Unplaced"/>
</dbReference>
<dbReference type="GO" id="GO:0005634">
    <property type="term" value="C:nucleus"/>
    <property type="evidence" value="ECO:0007669"/>
    <property type="project" value="TreeGrafter"/>
</dbReference>
<dbReference type="OrthoDB" id="10039134at2759"/>
<feature type="region of interest" description="Disordered" evidence="1">
    <location>
        <begin position="370"/>
        <end position="415"/>
    </location>
</feature>
<reference evidence="4 5" key="1">
    <citation type="submission" date="2025-04" db="UniProtKB">
        <authorList>
            <consortium name="RefSeq"/>
        </authorList>
    </citation>
    <scope>IDENTIFICATION</scope>
    <source>
        <tissue evidence="4 5">Whole organism</tissue>
    </source>
</reference>
<accession>A0A9C6XS82</accession>
<dbReference type="PANTHER" id="PTHR19290:SF167">
    <property type="entry name" value="PROTEIN DIMMED"/>
    <property type="match status" value="1"/>
</dbReference>
<feature type="compositionally biased region" description="Basic residues" evidence="1">
    <location>
        <begin position="146"/>
        <end position="160"/>
    </location>
</feature>
<dbReference type="GO" id="GO:0000981">
    <property type="term" value="F:DNA-binding transcription factor activity, RNA polymerase II-specific"/>
    <property type="evidence" value="ECO:0007669"/>
    <property type="project" value="TreeGrafter"/>
</dbReference>
<feature type="compositionally biased region" description="Low complexity" evidence="1">
    <location>
        <begin position="117"/>
        <end position="133"/>
    </location>
</feature>
<dbReference type="Gene3D" id="4.10.280.10">
    <property type="entry name" value="Helix-loop-helix DNA-binding domain"/>
    <property type="match status" value="1"/>
</dbReference>
<evidence type="ECO:0000313" key="3">
    <source>
        <dbReference type="Proteomes" id="UP000504606"/>
    </source>
</evidence>
<dbReference type="GO" id="GO:0045944">
    <property type="term" value="P:positive regulation of transcription by RNA polymerase II"/>
    <property type="evidence" value="ECO:0007669"/>
    <property type="project" value="TreeGrafter"/>
</dbReference>
<dbReference type="KEGG" id="foc:113218466"/>
<dbReference type="AlphaFoldDB" id="A0A9C6XS82"/>
<feature type="compositionally biased region" description="Basic and acidic residues" evidence="1">
    <location>
        <begin position="164"/>
        <end position="177"/>
    </location>
</feature>
<feature type="domain" description="BHLH" evidence="2">
    <location>
        <begin position="169"/>
        <end position="221"/>
    </location>
</feature>
<dbReference type="InterPro" id="IPR050359">
    <property type="entry name" value="bHLH_transcription_factors"/>
</dbReference>
<dbReference type="SUPFAM" id="SSF47459">
    <property type="entry name" value="HLH, helix-loop-helix DNA-binding domain"/>
    <property type="match status" value="1"/>
</dbReference>
<proteinExistence type="predicted"/>
<dbReference type="InterPro" id="IPR011598">
    <property type="entry name" value="bHLH_dom"/>
</dbReference>
<dbReference type="PROSITE" id="PS50888">
    <property type="entry name" value="BHLH"/>
    <property type="match status" value="1"/>
</dbReference>
<sequence>MKTEMKTHCAGLVAGAEDGEAFTVAGEGLAGFAAGLTGRSWIDDDWRLDAELDDLDEMEEALSSVGSPAPSSSPDSPSPTPQSMQQASGEQGGVRGGGARWQRGGRTGEVSPPPMRAPSARAAARAASRPTSATGVDANGTGRSGSRARSRASRSRRRKPTLNARERNARRLESNERERMRMHSLNDAFQALRNVIPHVNVERRLSKIETLTMAKHYILALTKTISEMRNSQRNQVVPAPSSLSVLDLDSSMDEDNLSVVNNLMQQYVDKLPLSDSPMGLDLCPSDADGSGSSAAGSAVCGGGGGVQNLQDALVLQDSGLGDGYNSGYNSSDPDGDVDADVDVEALVGQTVVPDEILAFDPVLLVPSEWYGEDPSPTPAPPCASVPTTSTSCPTRSVATPPDASPRLLQVQWRKD</sequence>
<dbReference type="GeneID" id="113218466"/>
<keyword evidence="3" id="KW-1185">Reference proteome</keyword>
<dbReference type="PANTHER" id="PTHR19290">
    <property type="entry name" value="BASIC HELIX-LOOP-HELIX PROTEIN NEUROGENIN-RELATED"/>
    <property type="match status" value="1"/>
</dbReference>
<feature type="region of interest" description="Disordered" evidence="1">
    <location>
        <begin position="57"/>
        <end position="177"/>
    </location>
</feature>
<evidence type="ECO:0000313" key="5">
    <source>
        <dbReference type="RefSeq" id="XP_052129120.1"/>
    </source>
</evidence>
<dbReference type="GO" id="GO:0070888">
    <property type="term" value="F:E-box binding"/>
    <property type="evidence" value="ECO:0007669"/>
    <property type="project" value="TreeGrafter"/>
</dbReference>
<dbReference type="GO" id="GO:0007423">
    <property type="term" value="P:sensory organ development"/>
    <property type="evidence" value="ECO:0007669"/>
    <property type="project" value="TreeGrafter"/>
</dbReference>
<dbReference type="RefSeq" id="XP_052129119.1">
    <property type="nucleotide sequence ID" value="XM_052273159.1"/>
</dbReference>